<dbReference type="Proteomes" id="UP001151760">
    <property type="component" value="Unassembled WGS sequence"/>
</dbReference>
<evidence type="ECO:0000259" key="4">
    <source>
        <dbReference type="PROSITE" id="PS50104"/>
    </source>
</evidence>
<dbReference type="PRINTS" id="PR00364">
    <property type="entry name" value="DISEASERSIST"/>
</dbReference>
<evidence type="ECO:0000313" key="6">
    <source>
        <dbReference type="Proteomes" id="UP001151760"/>
    </source>
</evidence>
<feature type="domain" description="TIR" evidence="4">
    <location>
        <begin position="31"/>
        <end position="195"/>
    </location>
</feature>
<evidence type="ECO:0000256" key="1">
    <source>
        <dbReference type="ARBA" id="ARBA00022614"/>
    </source>
</evidence>
<dbReference type="Pfam" id="PF00931">
    <property type="entry name" value="NB-ARC"/>
    <property type="match status" value="1"/>
</dbReference>
<keyword evidence="2" id="KW-0677">Repeat</keyword>
<dbReference type="InterPro" id="IPR044974">
    <property type="entry name" value="Disease_R_plants"/>
</dbReference>
<dbReference type="Gene3D" id="1.10.8.430">
    <property type="entry name" value="Helical domain of apoptotic protease-activating factors"/>
    <property type="match status" value="1"/>
</dbReference>
<dbReference type="Gene3D" id="3.40.50.10140">
    <property type="entry name" value="Toll/interleukin-1 receptor homology (TIR) domain"/>
    <property type="match status" value="1"/>
</dbReference>
<dbReference type="Pfam" id="PF23282">
    <property type="entry name" value="WHD_ROQ1"/>
    <property type="match status" value="1"/>
</dbReference>
<dbReference type="InterPro" id="IPR002182">
    <property type="entry name" value="NB-ARC"/>
</dbReference>
<dbReference type="SUPFAM" id="SSF52058">
    <property type="entry name" value="L domain-like"/>
    <property type="match status" value="1"/>
</dbReference>
<dbReference type="Gene3D" id="3.40.50.300">
    <property type="entry name" value="P-loop containing nucleotide triphosphate hydrolases"/>
    <property type="match status" value="1"/>
</dbReference>
<dbReference type="PANTHER" id="PTHR11017">
    <property type="entry name" value="LEUCINE-RICH REPEAT-CONTAINING PROTEIN"/>
    <property type="match status" value="1"/>
</dbReference>
<proteinExistence type="predicted"/>
<reference evidence="5" key="2">
    <citation type="submission" date="2022-01" db="EMBL/GenBank/DDBJ databases">
        <authorList>
            <person name="Yamashiro T."/>
            <person name="Shiraishi A."/>
            <person name="Satake H."/>
            <person name="Nakayama K."/>
        </authorList>
    </citation>
    <scope>NUCLEOTIDE SEQUENCE</scope>
</reference>
<evidence type="ECO:0000256" key="2">
    <source>
        <dbReference type="ARBA" id="ARBA00022737"/>
    </source>
</evidence>
<name>A0ABQ5CDE2_9ASTR</name>
<dbReference type="InterPro" id="IPR027417">
    <property type="entry name" value="P-loop_NTPase"/>
</dbReference>
<dbReference type="PANTHER" id="PTHR11017:SF544">
    <property type="entry name" value="ADP-RIBOSYL CYCLASE_CYCLIC ADP-RIBOSE HYDROLASE"/>
    <property type="match status" value="1"/>
</dbReference>
<gene>
    <name evidence="5" type="ORF">Tco_0894060</name>
</gene>
<protein>
    <submittedName>
        <fullName evidence="5">Disease resistance TIR-NBS-LRR class family protein</fullName>
    </submittedName>
</protein>
<dbReference type="InterPro" id="IPR032675">
    <property type="entry name" value="LRR_dom_sf"/>
</dbReference>
<dbReference type="InterPro" id="IPR000157">
    <property type="entry name" value="TIR_dom"/>
</dbReference>
<dbReference type="InterPro" id="IPR035897">
    <property type="entry name" value="Toll_tir_struct_dom_sf"/>
</dbReference>
<dbReference type="PROSITE" id="PS50104">
    <property type="entry name" value="TIR"/>
    <property type="match status" value="1"/>
</dbReference>
<dbReference type="SUPFAM" id="SSF52540">
    <property type="entry name" value="P-loop containing nucleoside triphosphate hydrolases"/>
    <property type="match status" value="1"/>
</dbReference>
<keyword evidence="1" id="KW-0433">Leucine-rich repeat</keyword>
<feature type="region of interest" description="Disordered" evidence="3">
    <location>
        <begin position="1"/>
        <end position="23"/>
    </location>
</feature>
<dbReference type="EMBL" id="BQNB010014111">
    <property type="protein sequence ID" value="GJT24123.1"/>
    <property type="molecule type" value="Genomic_DNA"/>
</dbReference>
<organism evidence="5 6">
    <name type="scientific">Tanacetum coccineum</name>
    <dbReference type="NCBI Taxonomy" id="301880"/>
    <lineage>
        <taxon>Eukaryota</taxon>
        <taxon>Viridiplantae</taxon>
        <taxon>Streptophyta</taxon>
        <taxon>Embryophyta</taxon>
        <taxon>Tracheophyta</taxon>
        <taxon>Spermatophyta</taxon>
        <taxon>Magnoliopsida</taxon>
        <taxon>eudicotyledons</taxon>
        <taxon>Gunneridae</taxon>
        <taxon>Pentapetalae</taxon>
        <taxon>asterids</taxon>
        <taxon>campanulids</taxon>
        <taxon>Asterales</taxon>
        <taxon>Asteraceae</taxon>
        <taxon>Asteroideae</taxon>
        <taxon>Anthemideae</taxon>
        <taxon>Anthemidinae</taxon>
        <taxon>Tanacetum</taxon>
    </lineage>
</organism>
<sequence length="871" mass="99070">MSSNKRLLHLSGSSSVTPGASTSTSSIQKRFMYDVFLSFRGGDTRKNFVDHLYHALMDKGIYTYKDDVKIKKGEMISDELIKAIEDSKFYIIVFSKNYTSSSWCLEELVKIMECQRMAGHTAYPVFYDVEPTEVRKQSGAVGEAFAKHENEEAAGKWREALKKAADLAGWGLKNTLDGHEAKFIKKIVREISLELRSINTGFDEKLVGMETRVKDVVLSLDVGIDEVRMIGIKGMGGIGKTTTARAVFDHLSADFEAKSFVENVREVSNGAGLKKLQEQILSNVLEEKVTLDSVNDGKNMMKMRLCGKKVLLVLDDVDHIDQLEALAGDPKWFKPRSRILITTRDEKVLVAHRVLICDINLLSDNESICLFSRYAFGRENPLKGYEELSGKVVSYAAGLPLTIKVLGSFLCGKDRVEWVDAIERLEKIPLKETMEKLELSYMSLEDEYKEIFLDIACILKGREKEDAVRILESCGFHARNGLKVLEQRSLITISRKYKYDELVVGMHDHIEEMGKNIVRREHPDEPNKHSRLWIKEEIQDILDNDMGTEATRCLKVKTSRGNSPIDLQGLGKMKKLQYLELDLAVWNFKMKKLHCLGLKISYINFSLPNSLKYLQCKDYPFWYLPKTFQAKNLVGLDMYSNKRNSSKRTVPVPLWRKGEKKVFEKLKFFSLHRFDLRTFDFRMTPNLETLYLFCSSNLNELCMPVTCQKLKHLGISDSKLITFDLGLTPNLKTLSLFFCTEFVKLKVSAPCPNLKILDLRKSRLRSLDLELFPNLEILDLTHCNEVEINAPAGCLTKVVELNLSGCALLEKLPEDLGRSGCLKQLDITHTSISHLPQSIFGLKGLRIVASWELLQLYHFPSEIRTVTGSIG</sequence>
<dbReference type="InterPro" id="IPR042197">
    <property type="entry name" value="Apaf_helical"/>
</dbReference>
<dbReference type="Pfam" id="PF01582">
    <property type="entry name" value="TIR"/>
    <property type="match status" value="1"/>
</dbReference>
<dbReference type="InterPro" id="IPR058192">
    <property type="entry name" value="WHD_ROQ1-like"/>
</dbReference>
<evidence type="ECO:0000313" key="5">
    <source>
        <dbReference type="EMBL" id="GJT24123.1"/>
    </source>
</evidence>
<comment type="caution">
    <text evidence="5">The sequence shown here is derived from an EMBL/GenBank/DDBJ whole genome shotgun (WGS) entry which is preliminary data.</text>
</comment>
<reference evidence="5" key="1">
    <citation type="journal article" date="2022" name="Int. J. Mol. Sci.">
        <title>Draft Genome of Tanacetum Coccineum: Genomic Comparison of Closely Related Tanacetum-Family Plants.</title>
        <authorList>
            <person name="Yamashiro T."/>
            <person name="Shiraishi A."/>
            <person name="Nakayama K."/>
            <person name="Satake H."/>
        </authorList>
    </citation>
    <scope>NUCLEOTIDE SEQUENCE</scope>
</reference>
<dbReference type="Gene3D" id="3.80.10.10">
    <property type="entry name" value="Ribonuclease Inhibitor"/>
    <property type="match status" value="1"/>
</dbReference>
<keyword evidence="6" id="KW-1185">Reference proteome</keyword>
<dbReference type="SMART" id="SM00255">
    <property type="entry name" value="TIR"/>
    <property type="match status" value="1"/>
</dbReference>
<evidence type="ECO:0000256" key="3">
    <source>
        <dbReference type="SAM" id="MobiDB-lite"/>
    </source>
</evidence>
<accession>A0ABQ5CDE2</accession>
<dbReference type="SUPFAM" id="SSF52200">
    <property type="entry name" value="Toll/Interleukin receptor TIR domain"/>
    <property type="match status" value="1"/>
</dbReference>